<sequence length="601" mass="67661">MNETYNSQEPNNTMFYNNNSTPSNDAQSHNNNNNNSAGNSSIINASASMHANNGNHNNDNINTNENINENNSNNSNNNSSSSTNNNNKNKNKNKNNSGNSNNHTVNELYGLIHNLQNQFANYQNTQFNQLMMKISFLHDSMDHMKSQVNDLSQQVLFLAKNSGMRPGTNSNTNSAFNNQFKAFEVFTKHLNELNKEIEEISSSSQGIQNQQQQQQQQQQLHQPHHQAQIPPPPSHPPQQTLQLQSNHSQFQGSSVHLGVPTNNNGQPTTQFDEEVDSITRKGLSLRSPANSSPNPTSHYVFDVGPFASRNMNGNNANTLYDKGPTTSVIRPNKKRRKQQKNSQEETPANQPESTLQSQRRLPVQQQSRQTIAQSSSAYPNSYILPMPPLLGDDKLGQTPSSSTNNDTTQFMLPRDNGTVMTSALRQPPNHTRPPPNSQTSSGFSFDDEIDTMDQLENDKQNEGSSSESGKRASKKRKQSESAKMTISVNPLNIPQYKLERSLKSLAEIWKEYAHGLNNKPPLKSLETKYGTKWRNETESRTFLRRKKIYEAIEIGISKGYTEDEVIQELEMHRSYNKNGVIKRKPLSWLSSNMPEKFNSPT</sequence>
<feature type="domain" description="Transcription activator GCR1-like" evidence="2">
    <location>
        <begin position="496"/>
        <end position="573"/>
    </location>
</feature>
<evidence type="ECO:0000313" key="3">
    <source>
        <dbReference type="CGD" id="CAL0000161260"/>
    </source>
</evidence>
<protein>
    <submittedName>
        <fullName evidence="4">Osmostress-responsive transcription factor, putative</fullName>
    </submittedName>
</protein>
<dbReference type="GeneID" id="8044339"/>
<dbReference type="HOGENOM" id="CLU_450529_0_0_1"/>
<dbReference type="AlphaFoldDB" id="B9W6T5"/>
<feature type="compositionally biased region" description="Low complexity" evidence="1">
    <location>
        <begin position="23"/>
        <end position="103"/>
    </location>
</feature>
<dbReference type="KEGG" id="cdu:CD36_01290"/>
<dbReference type="GO" id="GO:0060963">
    <property type="term" value="P:positive regulation of ribosomal protein gene transcription by RNA polymerase II"/>
    <property type="evidence" value="ECO:0007669"/>
    <property type="project" value="TreeGrafter"/>
</dbReference>
<dbReference type="Pfam" id="PF12550">
    <property type="entry name" value="GCR1_C"/>
    <property type="match status" value="1"/>
</dbReference>
<feature type="compositionally biased region" description="Polar residues" evidence="1">
    <location>
        <begin position="397"/>
        <end position="410"/>
    </location>
</feature>
<dbReference type="GO" id="GO:0000978">
    <property type="term" value="F:RNA polymerase II cis-regulatory region sequence-specific DNA binding"/>
    <property type="evidence" value="ECO:0007669"/>
    <property type="project" value="TreeGrafter"/>
</dbReference>
<dbReference type="EMBL" id="FM992688">
    <property type="protein sequence ID" value="CAX44391.1"/>
    <property type="molecule type" value="Genomic_DNA"/>
</dbReference>
<dbReference type="InterPro" id="IPR022210">
    <property type="entry name" value="TF_GCR1-like"/>
</dbReference>
<feature type="compositionally biased region" description="Polar residues" evidence="1">
    <location>
        <begin position="1"/>
        <end position="22"/>
    </location>
</feature>
<proteinExistence type="predicted"/>
<evidence type="ECO:0000259" key="2">
    <source>
        <dbReference type="Pfam" id="PF12550"/>
    </source>
</evidence>
<dbReference type="PANTHER" id="PTHR37784:SF2">
    <property type="entry name" value="HIGH-OSMOLARITY-INDUCED TRANSCRIPTION PROTEIN 1"/>
    <property type="match status" value="1"/>
</dbReference>
<dbReference type="GO" id="GO:0000981">
    <property type="term" value="F:DNA-binding transcription factor activity, RNA polymerase II-specific"/>
    <property type="evidence" value="ECO:0007669"/>
    <property type="project" value="TreeGrafter"/>
</dbReference>
<feature type="compositionally biased region" description="Polar residues" evidence="1">
    <location>
        <begin position="344"/>
        <end position="379"/>
    </location>
</feature>
<dbReference type="RefSeq" id="XP_002416806.1">
    <property type="nucleotide sequence ID" value="XM_002416761.1"/>
</dbReference>
<dbReference type="CGD" id="CAL0000161260">
    <property type="gene designation" value="Cd36_01290"/>
</dbReference>
<keyword evidence="5" id="KW-1185">Reference proteome</keyword>
<dbReference type="Proteomes" id="UP000002605">
    <property type="component" value="Chromosome 1"/>
</dbReference>
<evidence type="ECO:0000256" key="1">
    <source>
        <dbReference type="SAM" id="MobiDB-lite"/>
    </source>
</evidence>
<dbReference type="OrthoDB" id="428577at2759"/>
<feature type="region of interest" description="Disordered" evidence="1">
    <location>
        <begin position="312"/>
        <end position="485"/>
    </location>
</feature>
<evidence type="ECO:0000313" key="4">
    <source>
        <dbReference type="EMBL" id="CAX44391.1"/>
    </source>
</evidence>
<dbReference type="VEuPathDB" id="FungiDB:CD36_01290"/>
<gene>
    <name evidence="3" type="ordered locus">Cd36_01290</name>
    <name evidence="4" type="ORF">CD36_01290</name>
</gene>
<evidence type="ECO:0000313" key="5">
    <source>
        <dbReference type="Proteomes" id="UP000002605"/>
    </source>
</evidence>
<feature type="region of interest" description="Disordered" evidence="1">
    <location>
        <begin position="200"/>
        <end position="270"/>
    </location>
</feature>
<dbReference type="eggNOG" id="ENOG502QQ7G">
    <property type="taxonomic scope" value="Eukaryota"/>
</dbReference>
<organism evidence="4 5">
    <name type="scientific">Candida dubliniensis (strain CD36 / ATCC MYA-646 / CBS 7987 / NCPF 3949 / NRRL Y-17841)</name>
    <name type="common">Yeast</name>
    <dbReference type="NCBI Taxonomy" id="573826"/>
    <lineage>
        <taxon>Eukaryota</taxon>
        <taxon>Fungi</taxon>
        <taxon>Dikarya</taxon>
        <taxon>Ascomycota</taxon>
        <taxon>Saccharomycotina</taxon>
        <taxon>Pichiomycetes</taxon>
        <taxon>Debaryomycetaceae</taxon>
        <taxon>Candida/Lodderomyces clade</taxon>
        <taxon>Candida</taxon>
    </lineage>
</organism>
<accession>B9W6T5</accession>
<dbReference type="PANTHER" id="PTHR37784">
    <property type="entry name" value="PROTEIN MSN1"/>
    <property type="match status" value="1"/>
</dbReference>
<reference evidence="4 5" key="1">
    <citation type="journal article" date="2009" name="Genome Res.">
        <title>Comparative genomics of the fungal pathogens Candida dubliniensis and Candida albicans.</title>
        <authorList>
            <person name="Jackson A.P."/>
            <person name="Gamble J.A."/>
            <person name="Yeomans T."/>
            <person name="Moran G.P."/>
            <person name="Saunders D."/>
            <person name="Harris D."/>
            <person name="Aslett M."/>
            <person name="Barrell J.F."/>
            <person name="Butler G."/>
            <person name="Citiulo F."/>
            <person name="Coleman D.C."/>
            <person name="de Groot P.W.J."/>
            <person name="Goodwin T.J."/>
            <person name="Quail M.A."/>
            <person name="McQuillan J."/>
            <person name="Munro C.A."/>
            <person name="Pain A."/>
            <person name="Poulter R.T."/>
            <person name="Rajandream M.A."/>
            <person name="Renauld H."/>
            <person name="Spiering M.J."/>
            <person name="Tivey A."/>
            <person name="Gow N.A.R."/>
            <person name="Barrell B."/>
            <person name="Sullivan D.J."/>
            <person name="Berriman M."/>
        </authorList>
    </citation>
    <scope>NUCLEOTIDE SEQUENCE [LARGE SCALE GENOMIC DNA]</scope>
    <source>
        <strain evidence="5">CD36 / ATCC MYA-646 / CBS 7987 / NCPF 3949 / NRRL Y-17841</strain>
    </source>
</reference>
<feature type="compositionally biased region" description="Polar residues" evidence="1">
    <location>
        <begin position="246"/>
        <end position="270"/>
    </location>
</feature>
<feature type="compositionally biased region" description="Acidic residues" evidence="1">
    <location>
        <begin position="445"/>
        <end position="455"/>
    </location>
</feature>
<feature type="region of interest" description="Disordered" evidence="1">
    <location>
        <begin position="1"/>
        <end position="104"/>
    </location>
</feature>
<feature type="compositionally biased region" description="Low complexity" evidence="1">
    <location>
        <begin position="200"/>
        <end position="228"/>
    </location>
</feature>
<name>B9W6T5_CANDC</name>
<feature type="compositionally biased region" description="Polar residues" evidence="1">
    <location>
        <begin position="312"/>
        <end position="329"/>
    </location>
</feature>
<dbReference type="InterPro" id="IPR052146">
    <property type="entry name" value="HOT1"/>
</dbReference>